<dbReference type="PROSITE" id="PS50110">
    <property type="entry name" value="RESPONSE_REGULATORY"/>
    <property type="match status" value="1"/>
</dbReference>
<dbReference type="RefSeq" id="WP_229669719.1">
    <property type="nucleotide sequence ID" value="NZ_BMMZ01000002.1"/>
</dbReference>
<dbReference type="SMART" id="SM00387">
    <property type="entry name" value="HATPase_c"/>
    <property type="match status" value="1"/>
</dbReference>
<evidence type="ECO:0000259" key="11">
    <source>
        <dbReference type="PROSITE" id="PS50112"/>
    </source>
</evidence>
<feature type="domain" description="Response regulatory" evidence="10">
    <location>
        <begin position="7"/>
        <end position="123"/>
    </location>
</feature>
<dbReference type="Gene3D" id="3.30.565.10">
    <property type="entry name" value="Histidine kinase-like ATPase, C-terminal domain"/>
    <property type="match status" value="1"/>
</dbReference>
<dbReference type="InterPro" id="IPR004358">
    <property type="entry name" value="Sig_transdc_His_kin-like_C"/>
</dbReference>
<dbReference type="GO" id="GO:0009927">
    <property type="term" value="F:histidine phosphotransfer kinase activity"/>
    <property type="evidence" value="ECO:0007669"/>
    <property type="project" value="TreeGrafter"/>
</dbReference>
<dbReference type="EMBL" id="BMMZ01000002">
    <property type="protein sequence ID" value="GGL53245.1"/>
    <property type="molecule type" value="Genomic_DNA"/>
</dbReference>
<dbReference type="PANTHER" id="PTHR43047">
    <property type="entry name" value="TWO-COMPONENT HISTIDINE PROTEIN KINASE"/>
    <property type="match status" value="1"/>
</dbReference>
<feature type="domain" description="PAC" evidence="12">
    <location>
        <begin position="228"/>
        <end position="279"/>
    </location>
</feature>
<dbReference type="SMART" id="SM00448">
    <property type="entry name" value="REC"/>
    <property type="match status" value="1"/>
</dbReference>
<evidence type="ECO:0000256" key="2">
    <source>
        <dbReference type="ARBA" id="ARBA00004236"/>
    </source>
</evidence>
<dbReference type="PROSITE" id="PS50113">
    <property type="entry name" value="PAC"/>
    <property type="match status" value="2"/>
</dbReference>
<dbReference type="InterPro" id="IPR013656">
    <property type="entry name" value="PAS_4"/>
</dbReference>
<dbReference type="InterPro" id="IPR035965">
    <property type="entry name" value="PAS-like_dom_sf"/>
</dbReference>
<dbReference type="Pfam" id="PF00512">
    <property type="entry name" value="HisKA"/>
    <property type="match status" value="1"/>
</dbReference>
<dbReference type="Proteomes" id="UP000613840">
    <property type="component" value="Unassembled WGS sequence"/>
</dbReference>
<dbReference type="InterPro" id="IPR003594">
    <property type="entry name" value="HATPase_dom"/>
</dbReference>
<keyword evidence="5" id="KW-0808">Transferase</keyword>
<dbReference type="SUPFAM" id="SSF55874">
    <property type="entry name" value="ATPase domain of HSP90 chaperone/DNA topoisomerase II/histidine kinase"/>
    <property type="match status" value="1"/>
</dbReference>
<dbReference type="InterPro" id="IPR036097">
    <property type="entry name" value="HisK_dim/P_sf"/>
</dbReference>
<dbReference type="PRINTS" id="PR00344">
    <property type="entry name" value="BCTRLSENSOR"/>
</dbReference>
<accession>A0A917S2J8</accession>
<feature type="domain" description="PAS" evidence="11">
    <location>
        <begin position="280"/>
        <end position="353"/>
    </location>
</feature>
<comment type="caution">
    <text evidence="13">The sequence shown here is derived from an EMBL/GenBank/DDBJ whole genome shotgun (WGS) entry which is preliminary data.</text>
</comment>
<dbReference type="PROSITE" id="PS50112">
    <property type="entry name" value="PAS"/>
    <property type="match status" value="1"/>
</dbReference>
<dbReference type="PROSITE" id="PS50109">
    <property type="entry name" value="HIS_KIN"/>
    <property type="match status" value="1"/>
</dbReference>
<gene>
    <name evidence="13" type="ORF">GCM10011575_09560</name>
</gene>
<keyword evidence="6" id="KW-0418">Kinase</keyword>
<evidence type="ECO:0000259" key="12">
    <source>
        <dbReference type="PROSITE" id="PS50113"/>
    </source>
</evidence>
<feature type="modified residue" description="4-aspartylphosphate" evidence="8">
    <location>
        <position position="58"/>
    </location>
</feature>
<dbReference type="SUPFAM" id="SSF47384">
    <property type="entry name" value="Homodimeric domain of signal transducing histidine kinase"/>
    <property type="match status" value="1"/>
</dbReference>
<dbReference type="CDD" id="cd00075">
    <property type="entry name" value="HATPase"/>
    <property type="match status" value="1"/>
</dbReference>
<evidence type="ECO:0000256" key="4">
    <source>
        <dbReference type="ARBA" id="ARBA00022553"/>
    </source>
</evidence>
<dbReference type="GO" id="GO:0005886">
    <property type="term" value="C:plasma membrane"/>
    <property type="evidence" value="ECO:0007669"/>
    <property type="project" value="UniProtKB-SubCell"/>
</dbReference>
<dbReference type="Gene3D" id="3.30.450.20">
    <property type="entry name" value="PAS domain"/>
    <property type="match status" value="2"/>
</dbReference>
<dbReference type="InterPro" id="IPR005467">
    <property type="entry name" value="His_kinase_dom"/>
</dbReference>
<organism evidence="13 14">
    <name type="scientific">Microlunatus endophyticus</name>
    <dbReference type="NCBI Taxonomy" id="1716077"/>
    <lineage>
        <taxon>Bacteria</taxon>
        <taxon>Bacillati</taxon>
        <taxon>Actinomycetota</taxon>
        <taxon>Actinomycetes</taxon>
        <taxon>Propionibacteriales</taxon>
        <taxon>Propionibacteriaceae</taxon>
        <taxon>Microlunatus</taxon>
    </lineage>
</organism>
<dbReference type="SUPFAM" id="SSF52172">
    <property type="entry name" value="CheY-like"/>
    <property type="match status" value="1"/>
</dbReference>
<evidence type="ECO:0000259" key="10">
    <source>
        <dbReference type="PROSITE" id="PS50110"/>
    </source>
</evidence>
<evidence type="ECO:0000256" key="8">
    <source>
        <dbReference type="PROSITE-ProRule" id="PRU00169"/>
    </source>
</evidence>
<dbReference type="SMART" id="SM00388">
    <property type="entry name" value="HisKA"/>
    <property type="match status" value="1"/>
</dbReference>
<keyword evidence="14" id="KW-1185">Reference proteome</keyword>
<dbReference type="Pfam" id="PF00072">
    <property type="entry name" value="Response_reg"/>
    <property type="match status" value="1"/>
</dbReference>
<dbReference type="InterPro" id="IPR003661">
    <property type="entry name" value="HisK_dim/P_dom"/>
</dbReference>
<feature type="domain" description="PAC" evidence="12">
    <location>
        <begin position="355"/>
        <end position="407"/>
    </location>
</feature>
<dbReference type="Gene3D" id="3.40.50.2300">
    <property type="match status" value="1"/>
</dbReference>
<dbReference type="InterPro" id="IPR011006">
    <property type="entry name" value="CheY-like_superfamily"/>
</dbReference>
<evidence type="ECO:0000256" key="5">
    <source>
        <dbReference type="ARBA" id="ARBA00022679"/>
    </source>
</evidence>
<protein>
    <recommendedName>
        <fullName evidence="3">histidine kinase</fullName>
        <ecNumber evidence="3">2.7.13.3</ecNumber>
    </recommendedName>
</protein>
<feature type="domain" description="Histidine kinase" evidence="9">
    <location>
        <begin position="418"/>
        <end position="643"/>
    </location>
</feature>
<reference evidence="13" key="2">
    <citation type="submission" date="2020-09" db="EMBL/GenBank/DDBJ databases">
        <authorList>
            <person name="Sun Q."/>
            <person name="Zhou Y."/>
        </authorList>
    </citation>
    <scope>NUCLEOTIDE SEQUENCE</scope>
    <source>
        <strain evidence="13">CGMCC 4.7306</strain>
    </source>
</reference>
<dbReference type="EC" id="2.7.13.3" evidence="3"/>
<dbReference type="InterPro" id="IPR000700">
    <property type="entry name" value="PAS-assoc_C"/>
</dbReference>
<dbReference type="Pfam" id="PF08448">
    <property type="entry name" value="PAS_4"/>
    <property type="match status" value="1"/>
</dbReference>
<dbReference type="Pfam" id="PF02518">
    <property type="entry name" value="HATPase_c"/>
    <property type="match status" value="1"/>
</dbReference>
<evidence type="ECO:0000256" key="6">
    <source>
        <dbReference type="ARBA" id="ARBA00022777"/>
    </source>
</evidence>
<dbReference type="InterPro" id="IPR001789">
    <property type="entry name" value="Sig_transdc_resp-reg_receiver"/>
</dbReference>
<dbReference type="SUPFAM" id="SSF55785">
    <property type="entry name" value="PYP-like sensor domain (PAS domain)"/>
    <property type="match status" value="2"/>
</dbReference>
<proteinExistence type="predicted"/>
<keyword evidence="4 8" id="KW-0597">Phosphoprotein</keyword>
<dbReference type="Gene3D" id="1.10.287.130">
    <property type="match status" value="1"/>
</dbReference>
<keyword evidence="7" id="KW-0902">Two-component regulatory system</keyword>
<dbReference type="CDD" id="cd00130">
    <property type="entry name" value="PAS"/>
    <property type="match status" value="1"/>
</dbReference>
<evidence type="ECO:0000259" key="9">
    <source>
        <dbReference type="PROSITE" id="PS50109"/>
    </source>
</evidence>
<evidence type="ECO:0000313" key="13">
    <source>
        <dbReference type="EMBL" id="GGL53245.1"/>
    </source>
</evidence>
<comment type="catalytic activity">
    <reaction evidence="1">
        <text>ATP + protein L-histidine = ADP + protein N-phospho-L-histidine.</text>
        <dbReference type="EC" id="2.7.13.3"/>
    </reaction>
</comment>
<name>A0A917S2J8_9ACTN</name>
<dbReference type="AlphaFoldDB" id="A0A917S2J8"/>
<dbReference type="CDD" id="cd00082">
    <property type="entry name" value="HisKA"/>
    <property type="match status" value="1"/>
</dbReference>
<evidence type="ECO:0000313" key="14">
    <source>
        <dbReference type="Proteomes" id="UP000613840"/>
    </source>
</evidence>
<dbReference type="NCBIfam" id="TIGR00229">
    <property type="entry name" value="sensory_box"/>
    <property type="match status" value="2"/>
</dbReference>
<dbReference type="PANTHER" id="PTHR43047:SF72">
    <property type="entry name" value="OSMOSENSING HISTIDINE PROTEIN KINASE SLN1"/>
    <property type="match status" value="1"/>
</dbReference>
<sequence length="643" mass="70266">MTSGLPTVVVVDDSDGLRRLVRLRLHRSGMFDVVGDGKDGTEAIGLAYQHQPTLLLLDTSMPGMDGLEALPGIMTVAPETRVVMYTGFEGRSLADVALELGAVDFVEKSFPIDQLPDRLAKIAGAEPQARTARLRMIAGSRRDAGDGHDQEVLNEHLERYREVFDVAAIGMATLTLNGSVVRANAALAALLHCDAADLVGLDYGQFTCGQGAALDSSLEQIRTGQSLASFEHEIAGYADPHIARATVAPVRDREGAALYALLQVQDITAQRAAEDRFRRSEERFQLLIDAVEEYAIFMLDTEGRVSSWNPGAQRIKGYRTEEIVGQHFRVFYPEDRQRERHPEYELQVALEKGSYAEEGWRIRKDGSRFWASVVITAVVDRQKRHIGFAKVTRDQTERRVADENREHVIELQRRLLAVTGHELRTPAAVIDGSVETVLQHDQLDPDEREQLLAGVRTSTRQLHQMSADLLTASRLDAETLALHRAPISLHTLLSGAAERARIVHPEVSITVDGDLETMITVDSVRLGQAIDNLISNAIRHGRPPIAITADAGAVPIADAGPDTAPAAESGHDVVITVSDAGRGVDPGVQDRLFDRFVSGPGSGGAGLGLYVVREICRIHGGEAEYRSADDTEPGRFVLTLPRR</sequence>
<evidence type="ECO:0000256" key="7">
    <source>
        <dbReference type="ARBA" id="ARBA00023012"/>
    </source>
</evidence>
<reference evidence="13" key="1">
    <citation type="journal article" date="2014" name="Int. J. Syst. Evol. Microbiol.">
        <title>Complete genome sequence of Corynebacterium casei LMG S-19264T (=DSM 44701T), isolated from a smear-ripened cheese.</title>
        <authorList>
            <consortium name="US DOE Joint Genome Institute (JGI-PGF)"/>
            <person name="Walter F."/>
            <person name="Albersmeier A."/>
            <person name="Kalinowski J."/>
            <person name="Ruckert C."/>
        </authorList>
    </citation>
    <scope>NUCLEOTIDE SEQUENCE</scope>
    <source>
        <strain evidence="13">CGMCC 4.7306</strain>
    </source>
</reference>
<dbReference type="InterPro" id="IPR036890">
    <property type="entry name" value="HATPase_C_sf"/>
</dbReference>
<evidence type="ECO:0000256" key="3">
    <source>
        <dbReference type="ARBA" id="ARBA00012438"/>
    </source>
</evidence>
<dbReference type="Pfam" id="PF13426">
    <property type="entry name" value="PAS_9"/>
    <property type="match status" value="1"/>
</dbReference>
<comment type="subcellular location">
    <subcellularLocation>
        <location evidence="2">Cell membrane</location>
    </subcellularLocation>
</comment>
<evidence type="ECO:0000256" key="1">
    <source>
        <dbReference type="ARBA" id="ARBA00000085"/>
    </source>
</evidence>
<dbReference type="InterPro" id="IPR000014">
    <property type="entry name" value="PAS"/>
</dbReference>
<dbReference type="SMART" id="SM00091">
    <property type="entry name" value="PAS"/>
    <property type="match status" value="2"/>
</dbReference>
<dbReference type="GO" id="GO:0000155">
    <property type="term" value="F:phosphorelay sensor kinase activity"/>
    <property type="evidence" value="ECO:0007669"/>
    <property type="project" value="InterPro"/>
</dbReference>